<proteinExistence type="predicted"/>
<dbReference type="AlphaFoldDB" id="A0A218WHR3"/>
<dbReference type="PANTHER" id="PTHR11476">
    <property type="entry name" value="HISTIDYL-TRNA SYNTHETASE"/>
    <property type="match status" value="1"/>
</dbReference>
<name>A0A218WHR3_PUNGR</name>
<dbReference type="GO" id="GO:0004821">
    <property type="term" value="F:histidine-tRNA ligase activity"/>
    <property type="evidence" value="ECO:0007669"/>
    <property type="project" value="TreeGrafter"/>
</dbReference>
<evidence type="ECO:0000313" key="2">
    <source>
        <dbReference type="Proteomes" id="UP000197138"/>
    </source>
</evidence>
<dbReference type="Proteomes" id="UP000197138">
    <property type="component" value="Unassembled WGS sequence"/>
</dbReference>
<protein>
    <recommendedName>
        <fullName evidence="3">Class II Histidinyl-tRNA synthetase (HisRS)-like catalytic core domain-containing protein</fullName>
    </recommendedName>
</protein>
<dbReference type="GO" id="GO:0006427">
    <property type="term" value="P:histidyl-tRNA aminoacylation"/>
    <property type="evidence" value="ECO:0007669"/>
    <property type="project" value="TreeGrafter"/>
</dbReference>
<dbReference type="GO" id="GO:0005829">
    <property type="term" value="C:cytosol"/>
    <property type="evidence" value="ECO:0007669"/>
    <property type="project" value="TreeGrafter"/>
</dbReference>
<comment type="caution">
    <text evidence="1">The sequence shown here is derived from an EMBL/GenBank/DDBJ whole genome shotgun (WGS) entry which is preliminary data.</text>
</comment>
<dbReference type="PANTHER" id="PTHR11476:SF7">
    <property type="entry name" value="HISTIDINE--TRNA LIGASE"/>
    <property type="match status" value="1"/>
</dbReference>
<gene>
    <name evidence="1" type="ORF">CDL15_Pgr005729</name>
</gene>
<dbReference type="Gene3D" id="3.30.930.10">
    <property type="entry name" value="Bira Bifunctional Protein, Domain 2"/>
    <property type="match status" value="1"/>
</dbReference>
<reference evidence="2" key="1">
    <citation type="journal article" date="2017" name="Plant J.">
        <title>The pomegranate (Punica granatum L.) genome and the genomics of punicalagin biosynthesis.</title>
        <authorList>
            <person name="Qin G."/>
            <person name="Xu C."/>
            <person name="Ming R."/>
            <person name="Tang H."/>
            <person name="Guyot R."/>
            <person name="Kramer E.M."/>
            <person name="Hu Y."/>
            <person name="Yi X."/>
            <person name="Qi Y."/>
            <person name="Xu X."/>
            <person name="Gao Z."/>
            <person name="Pan H."/>
            <person name="Jian J."/>
            <person name="Tian Y."/>
            <person name="Yue Z."/>
            <person name="Xu Y."/>
        </authorList>
    </citation>
    <scope>NUCLEOTIDE SEQUENCE [LARGE SCALE GENOMIC DNA]</scope>
    <source>
        <strain evidence="2">cv. Dabenzi</strain>
    </source>
</reference>
<sequence>MPVGSIAAGGRYDYLTGMLGPKPVPAVGLSLGIERLFAITEKQNQKERNLVNNGVFFLPSTYILHIHIRVYTYKLIHTYFSSYIWPLHVSIADNSSHRDTGFGGKPT</sequence>
<evidence type="ECO:0008006" key="3">
    <source>
        <dbReference type="Google" id="ProtNLM"/>
    </source>
</evidence>
<dbReference type="GO" id="GO:0005739">
    <property type="term" value="C:mitochondrion"/>
    <property type="evidence" value="ECO:0007669"/>
    <property type="project" value="TreeGrafter"/>
</dbReference>
<dbReference type="EMBL" id="MTKT01004399">
    <property type="protein sequence ID" value="OWM71542.1"/>
    <property type="molecule type" value="Genomic_DNA"/>
</dbReference>
<evidence type="ECO:0000313" key="1">
    <source>
        <dbReference type="EMBL" id="OWM71542.1"/>
    </source>
</evidence>
<accession>A0A218WHR3</accession>
<dbReference type="GO" id="GO:0032543">
    <property type="term" value="P:mitochondrial translation"/>
    <property type="evidence" value="ECO:0007669"/>
    <property type="project" value="TreeGrafter"/>
</dbReference>
<dbReference type="InterPro" id="IPR045864">
    <property type="entry name" value="aa-tRNA-synth_II/BPL/LPL"/>
</dbReference>
<dbReference type="GO" id="GO:0003723">
    <property type="term" value="F:RNA binding"/>
    <property type="evidence" value="ECO:0007669"/>
    <property type="project" value="TreeGrafter"/>
</dbReference>
<organism evidence="1 2">
    <name type="scientific">Punica granatum</name>
    <name type="common">Pomegranate</name>
    <dbReference type="NCBI Taxonomy" id="22663"/>
    <lineage>
        <taxon>Eukaryota</taxon>
        <taxon>Viridiplantae</taxon>
        <taxon>Streptophyta</taxon>
        <taxon>Embryophyta</taxon>
        <taxon>Tracheophyta</taxon>
        <taxon>Spermatophyta</taxon>
        <taxon>Magnoliopsida</taxon>
        <taxon>eudicotyledons</taxon>
        <taxon>Gunneridae</taxon>
        <taxon>Pentapetalae</taxon>
        <taxon>rosids</taxon>
        <taxon>malvids</taxon>
        <taxon>Myrtales</taxon>
        <taxon>Lythraceae</taxon>
        <taxon>Punica</taxon>
    </lineage>
</organism>
<dbReference type="SUPFAM" id="SSF55681">
    <property type="entry name" value="Class II aaRS and biotin synthetases"/>
    <property type="match status" value="1"/>
</dbReference>